<evidence type="ECO:0008006" key="4">
    <source>
        <dbReference type="Google" id="ProtNLM"/>
    </source>
</evidence>
<reference evidence="2 3" key="1">
    <citation type="journal article" date="2014" name="Agronomy (Basel)">
        <title>A Draft Genome Sequence for Ensete ventricosum, the Drought-Tolerant Tree Against Hunger.</title>
        <authorList>
            <person name="Harrison J."/>
            <person name="Moore K.A."/>
            <person name="Paszkiewicz K."/>
            <person name="Jones T."/>
            <person name="Grant M."/>
            <person name="Ambacheew D."/>
            <person name="Muzemil S."/>
            <person name="Studholme D.J."/>
        </authorList>
    </citation>
    <scope>NUCLEOTIDE SEQUENCE [LARGE SCALE GENOMIC DNA]</scope>
</reference>
<name>A0A426YKD7_ENSVE</name>
<feature type="region of interest" description="Disordered" evidence="1">
    <location>
        <begin position="198"/>
        <end position="226"/>
    </location>
</feature>
<sequence length="348" mass="38021">MKRVCSGWSRSWCGTGQAQQWVEQKLSLDNESKYGGARLGDQDQEVLTDAATGRGCGRRDRSCRGKATWSRAARVPRRRRRAAMDLARKDVCRGRGWAVDRDQEPGHRLDRLCVRADPGDHIEEARGWWNSGASVRSYRWTARWRIDRGEGAGSEGTSVVGRGGPTAAAEEGRGEGTGSEGTSVAMAATEVAAEGDMGCDHRGLSSGRVGEKLSLDSEERRGSEHTSRLTLIRLSLVLEDLLDFGGSNHGMVGPVYLGLFEGGSSGLSAEDPTEGLTETDKLGTEGHAPSGDDQLTPAERRYIDQRERINVKRLAKTANKSHRDRIQDFNQYLANLSEHYDIPKVGPG</sequence>
<dbReference type="AlphaFoldDB" id="A0A426YKD7"/>
<organism evidence="2 3">
    <name type="scientific">Ensete ventricosum</name>
    <name type="common">Abyssinian banana</name>
    <name type="synonym">Musa ensete</name>
    <dbReference type="NCBI Taxonomy" id="4639"/>
    <lineage>
        <taxon>Eukaryota</taxon>
        <taxon>Viridiplantae</taxon>
        <taxon>Streptophyta</taxon>
        <taxon>Embryophyta</taxon>
        <taxon>Tracheophyta</taxon>
        <taxon>Spermatophyta</taxon>
        <taxon>Magnoliopsida</taxon>
        <taxon>Liliopsida</taxon>
        <taxon>Zingiberales</taxon>
        <taxon>Musaceae</taxon>
        <taxon>Ensete</taxon>
    </lineage>
</organism>
<comment type="caution">
    <text evidence="2">The sequence shown here is derived from an EMBL/GenBank/DDBJ whole genome shotgun (WGS) entry which is preliminary data.</text>
</comment>
<dbReference type="GO" id="GO:0005730">
    <property type="term" value="C:nucleolus"/>
    <property type="evidence" value="ECO:0007669"/>
    <property type="project" value="TreeGrafter"/>
</dbReference>
<dbReference type="PANTHER" id="PTHR13282">
    <property type="entry name" value="PROTEIN FAM32A"/>
    <property type="match status" value="1"/>
</dbReference>
<feature type="region of interest" description="Disordered" evidence="1">
    <location>
        <begin position="150"/>
        <end position="182"/>
    </location>
</feature>
<evidence type="ECO:0000313" key="3">
    <source>
        <dbReference type="Proteomes" id="UP000287651"/>
    </source>
</evidence>
<dbReference type="PANTHER" id="PTHR13282:SF6">
    <property type="entry name" value="PROTEIN FAM32A"/>
    <property type="match status" value="1"/>
</dbReference>
<evidence type="ECO:0000256" key="1">
    <source>
        <dbReference type="SAM" id="MobiDB-lite"/>
    </source>
</evidence>
<dbReference type="EMBL" id="AMZH03011848">
    <property type="protein sequence ID" value="RRT52127.1"/>
    <property type="molecule type" value="Genomic_DNA"/>
</dbReference>
<dbReference type="InterPro" id="IPR013865">
    <property type="entry name" value="FAM32A"/>
</dbReference>
<proteinExistence type="predicted"/>
<accession>A0A426YKD7</accession>
<feature type="region of interest" description="Disordered" evidence="1">
    <location>
        <begin position="267"/>
        <end position="297"/>
    </location>
</feature>
<dbReference type="Proteomes" id="UP000287651">
    <property type="component" value="Unassembled WGS sequence"/>
</dbReference>
<protein>
    <recommendedName>
        <fullName evidence="4">Protein FAM32A</fullName>
    </recommendedName>
</protein>
<gene>
    <name evidence="2" type="ORF">B296_00035915</name>
</gene>
<evidence type="ECO:0000313" key="2">
    <source>
        <dbReference type="EMBL" id="RRT52127.1"/>
    </source>
</evidence>